<dbReference type="Proteomes" id="UP000069272">
    <property type="component" value="Chromosome 2R"/>
</dbReference>
<dbReference type="GeneID" id="118456788"/>
<feature type="region of interest" description="Disordered" evidence="1">
    <location>
        <begin position="687"/>
        <end position="707"/>
    </location>
</feature>
<evidence type="ECO:0000259" key="3">
    <source>
        <dbReference type="Pfam" id="PF25793"/>
    </source>
</evidence>
<organism evidence="4 5">
    <name type="scientific">Anopheles albimanus</name>
    <name type="common">New world malaria mosquito</name>
    <dbReference type="NCBI Taxonomy" id="7167"/>
    <lineage>
        <taxon>Eukaryota</taxon>
        <taxon>Metazoa</taxon>
        <taxon>Ecdysozoa</taxon>
        <taxon>Arthropoda</taxon>
        <taxon>Hexapoda</taxon>
        <taxon>Insecta</taxon>
        <taxon>Pterygota</taxon>
        <taxon>Neoptera</taxon>
        <taxon>Endopterygota</taxon>
        <taxon>Diptera</taxon>
        <taxon>Nematocera</taxon>
        <taxon>Culicoidea</taxon>
        <taxon>Culicidae</taxon>
        <taxon>Anophelinae</taxon>
        <taxon>Anopheles</taxon>
    </lineage>
</organism>
<feature type="domain" description="Nuclear factor related to kappa-B-binding protein winged helix-like" evidence="2">
    <location>
        <begin position="498"/>
        <end position="602"/>
    </location>
</feature>
<dbReference type="Gene3D" id="1.10.10.2430">
    <property type="entry name" value="NFRKB winged helix-like domain"/>
    <property type="match status" value="1"/>
</dbReference>
<dbReference type="Pfam" id="PF25793">
    <property type="entry name" value="WHD_2nd_NFRKB"/>
    <property type="match status" value="1"/>
</dbReference>
<evidence type="ECO:0000313" key="5">
    <source>
        <dbReference type="Proteomes" id="UP000069272"/>
    </source>
</evidence>
<evidence type="ECO:0000313" key="4">
    <source>
        <dbReference type="EnsemblMetazoa" id="AALB008793-PA"/>
    </source>
</evidence>
<evidence type="ECO:0000259" key="2">
    <source>
        <dbReference type="Pfam" id="PF14465"/>
    </source>
</evidence>
<protein>
    <recommendedName>
        <fullName evidence="6">NFRKB winged helix-like domain-containing protein</fullName>
    </recommendedName>
</protein>
<reference evidence="4 5" key="1">
    <citation type="journal article" date="2017" name="G3 (Bethesda)">
        <title>The Physical Genome Mapping of Anopheles albimanus Corrected Scaffold Misassemblies and Identified Interarm Rearrangements in Genus Anopheles.</title>
        <authorList>
            <person name="Artemov G.N."/>
            <person name="Peery A.N."/>
            <person name="Jiang X."/>
            <person name="Tu Z."/>
            <person name="Stegniy V.N."/>
            <person name="Sharakhova M.V."/>
            <person name="Sharakhov I.V."/>
        </authorList>
    </citation>
    <scope>NUCLEOTIDE SEQUENCE [LARGE SCALE GENOMIC DNA]</scope>
    <source>
        <strain evidence="4 5">ALBI9_A</strain>
    </source>
</reference>
<keyword evidence="5" id="KW-1185">Reference proteome</keyword>
<feature type="domain" description="Nuclear factor related to kappa-B-binding protein second winged helix" evidence="3">
    <location>
        <begin position="718"/>
        <end position="857"/>
    </location>
</feature>
<dbReference type="GO" id="GO:0002020">
    <property type="term" value="F:protease binding"/>
    <property type="evidence" value="ECO:0007669"/>
    <property type="project" value="TreeGrafter"/>
</dbReference>
<dbReference type="GO" id="GO:0031011">
    <property type="term" value="C:Ino80 complex"/>
    <property type="evidence" value="ECO:0007669"/>
    <property type="project" value="InterPro"/>
</dbReference>
<dbReference type="RefSeq" id="XP_035773761.1">
    <property type="nucleotide sequence ID" value="XM_035917868.1"/>
</dbReference>
<dbReference type="PANTHER" id="PTHR13052:SF3">
    <property type="entry name" value="NUCLEAR FACTOR RELATED TO KAPPA-B-BINDING PROTEIN"/>
    <property type="match status" value="1"/>
</dbReference>
<evidence type="ECO:0008006" key="6">
    <source>
        <dbReference type="Google" id="ProtNLM"/>
    </source>
</evidence>
<dbReference type="CDD" id="cd21865">
    <property type="entry name" value="DEUBAD_NFRKB"/>
    <property type="match status" value="1"/>
</dbReference>
<dbReference type="Pfam" id="PF14465">
    <property type="entry name" value="WHD_1st_NFRKB"/>
    <property type="match status" value="1"/>
</dbReference>
<dbReference type="InterPro" id="IPR057748">
    <property type="entry name" value="NFRKB_WH_2"/>
</dbReference>
<reference evidence="4" key="2">
    <citation type="submission" date="2022-08" db="UniProtKB">
        <authorList>
            <consortium name="EnsemblMetazoa"/>
        </authorList>
    </citation>
    <scope>IDENTIFICATION</scope>
    <source>
        <strain evidence="4">STECLA/ALBI9_A</strain>
    </source>
</reference>
<feature type="region of interest" description="Disordered" evidence="1">
    <location>
        <begin position="16"/>
        <end position="41"/>
    </location>
</feature>
<accession>A0A8W7JXD4</accession>
<dbReference type="KEGG" id="aali:118456788"/>
<name>A0A8W7JXD4_ANOAL</name>
<proteinExistence type="predicted"/>
<evidence type="ECO:0000256" key="1">
    <source>
        <dbReference type="SAM" id="MobiDB-lite"/>
    </source>
</evidence>
<dbReference type="RefSeq" id="XP_035773762.1">
    <property type="nucleotide sequence ID" value="XM_035917869.1"/>
</dbReference>
<dbReference type="InterPro" id="IPR025220">
    <property type="entry name" value="NFRKB_WH_1"/>
</dbReference>
<dbReference type="InterPro" id="IPR024867">
    <property type="entry name" value="NFRKB"/>
</dbReference>
<dbReference type="EnsemblMetazoa" id="AALB008793-RA">
    <property type="protein sequence ID" value="AALB008793-PA"/>
    <property type="gene ID" value="AALB008793"/>
</dbReference>
<sequence length="1984" mass="216904">MADIFVRKQQTSVAPLASDEYADTENSYGTSSRSDSEESNTSLLETNSILSKKLILPKDLCHNETIFNEFFIPSIWDTLSLSDKQYLSTFLPELDHHSTPTQVVNDLLSHRLGRFGLDPIKSLQINLAKGNFRADIAKLRQTLSKSLIKEHRMLDLQRYLRLARNVLLSREVTLMTEVNNQSYPKVSFGPRNRPAMQFRHTSKQDKFRKTAKKRYLGEIVGISETIGVPLSLSDEEEFNEICSAAPVRKNRKIYPSGISAASASNEFTMGSLGIGNLNKRCSTYSSITSGVSSNSLDSSSFTASKLFSVTDTHYYRLLMQHRKRKITEPDNPEMVLEGLKLKDVVTRTQIAAGYRRILPFPKHNGVPEIKGEFDDIVGREPLRTHKPQKIVQRSEACKYVSDGDVSEKLMRIGNADNKFTEGESKAHVDERREAARLESSLELSKYNGENESLPPKSELFRQSKAQIDSYSNDPDLSTSKMPTPTNPLLYTYSNHSCFFSLIRDIFCSSHDHRLTKNEILQKLTHWYNRMAIPARGWYTMCTTLTEWQAMLQSAVQFLAGDFHTQLRDFVPYIERKTALNVLQWIGASRDGDARLEPLCEYWRSFKHENEILTDTERTSPSSSMMVAAAAIRQTKAENNQPNEAVSLKGNEKLTMDCDRMIAQSSLLNSSAELTLSSVELDGMLLEEDDGSTSERSETPPPSRYPTDWTVRKATNEEIHSFRLQERQRYENPHMAYTYREHSYNSVVGPVKGIYTQVPGMSKARGHSMLVADRPNFVTILTLVRDATARLPNGEGTRADICELLKSSQYISPSATEQILQTIVSGALDRMHTEHDPCVKYDTKRKIWIYLHRNRTEEEFEKLHHQYQGITKHKKMLTKRMLKTDKEVVIPKQKTSNAILGSCDSSLVSNELSSPNFVAAQNSPQPDVLEKQSDILPTVTTKINTPSVVYSGIDKRNAIDADMSESSVEASSYLINHPTSLLKKQHKNSSSTTTLPICEQPSSLLLDKAYTSIMDSKQHQTEQKSMAANGIASCSKDHDTIMTKPNENTTNSMATTDIMKPNFTNSQNNVPVSTNLPTGKLSHAMTLASRTSNSSVVQSSLIAYALHTKPFSYSMASTKCIDQGSSIPTVSVRQSHSAPICTGSIRQPNLSLVTNGQPSPTIISQSFATQSKPLHLQLSMTDSASSSSKSGVMNMNDDSNANKVIYTLPSAAVANQSTSTIQPSMIISRKFIMNPAPFGTALSSDSINRNSVQSIGSDQSEGISLDKGTNTNAISNPTAQVFKTSASSINAITFGNGQQTILSTARQKQILQNLLSQQQKQSIVNWESCKKTDVSHTICVSSTSDSTGTNNDDEMQSVGAASQLVSQANANGNNTSSLKDQQIQKLQRANSQVLKFVSPQIVKITPRNMDAFNKIRLSSCPTTKASSESNSYTEKSSFASSNCLSTPTVKVTKLNSSTLLAATNTQIITKQAEQANSNTIVSTALGAIVPGTSIMPSATMRVLKTGKGTISLTKSNSVVAASINQPNNPAVTRHVTSNYLKNSLIQVPKESAISGGSSDQHINVVRKQCILAPLNLDSCKVAIPKSSSSNGGHLANLKITKNQVSPISMDAVCASETPSPGTVSSGVQQYTIFSQSNVRRAIPVKSKATSNTPLESSVTSVESKLNQSTCFVSETEYAPNKTVANTDGVSSSLPTTIGNFNTTGTARLNLATKIKVFSTNPLCSNVAVTQQQERSQLGRTIKSSKQSIPGLVNGMINAKIVGVHNAASSKPICGSSLSIVNTPGTNIESIGGTPVTNNVSDCNSTKSNQDTSLLSTNVNCKIKKEHEVTDHTSLSIGKHDGRTITTTAGASQKGHHRSHQNNFPQPNDSAECVFSKSAEVPTSVPLPSVTNNITVTSSADATTLSKSIVKIRHSSLKDSGSTPKFLGASSKKTPVQSQRVVLATSTGEHFNQPIILAPGYQTTGPININRLKVISGTKQNTNSTN</sequence>
<dbReference type="InterPro" id="IPR038106">
    <property type="entry name" value="NFRKB_winged_sf"/>
</dbReference>
<dbReference type="OrthoDB" id="70874at2759"/>
<dbReference type="PANTHER" id="PTHR13052">
    <property type="entry name" value="NFRKB-RELATED"/>
    <property type="match status" value="1"/>
</dbReference>